<dbReference type="GeneID" id="77801156"/>
<protein>
    <submittedName>
        <fullName evidence="1">Uncharacterized protein</fullName>
    </submittedName>
</protein>
<dbReference type="EMBL" id="CP110430">
    <property type="protein sequence ID" value="WAQ88698.1"/>
    <property type="molecule type" value="Genomic_DNA"/>
</dbReference>
<keyword evidence="2" id="KW-1185">Reference proteome</keyword>
<name>A0ABY7CUV4_9BASI</name>
<accession>A0ABY7CUV4</accession>
<dbReference type="PANTHER" id="PTHR31912">
    <property type="entry name" value="IP13529P"/>
    <property type="match status" value="1"/>
</dbReference>
<sequence length="222" mass="25081">MHIQHWVGSPDPPPREHLCRLPRFPASRRQFSTSAVQTITQTPLSTKQTRWFPPTDQGLIASLTASHAQTRLEANTNQTPLGQDPRGRLEADLLLIAAHKGNHTPDEEPPIVHTDKRSNKVDASAWFPFKSKLDLVASLLIGHTRSMLSRSLYKRISALLEVCGLKLLQWAAVRESRKRIRDLLGNKVQTDVLVFDTPCYALSSQKIISQELARHMRSQQMD</sequence>
<organism evidence="1 2">
    <name type="scientific">Puccinia triticina</name>
    <dbReference type="NCBI Taxonomy" id="208348"/>
    <lineage>
        <taxon>Eukaryota</taxon>
        <taxon>Fungi</taxon>
        <taxon>Dikarya</taxon>
        <taxon>Basidiomycota</taxon>
        <taxon>Pucciniomycotina</taxon>
        <taxon>Pucciniomycetes</taxon>
        <taxon>Pucciniales</taxon>
        <taxon>Pucciniaceae</taxon>
        <taxon>Puccinia</taxon>
    </lineage>
</organism>
<dbReference type="PANTHER" id="PTHR31912:SF34">
    <property type="entry name" value="NOTOCHORD-RELATED PROTEIN"/>
    <property type="match status" value="1"/>
</dbReference>
<dbReference type="RefSeq" id="XP_053024253.1">
    <property type="nucleotide sequence ID" value="XM_053160261.1"/>
</dbReference>
<reference evidence="1" key="1">
    <citation type="submission" date="2022-10" db="EMBL/GenBank/DDBJ databases">
        <title>Puccinia triticina Genome sequencing and assembly.</title>
        <authorList>
            <person name="Li C."/>
        </authorList>
    </citation>
    <scope>NUCLEOTIDE SEQUENCE</scope>
    <source>
        <strain evidence="1">Pt15</strain>
    </source>
</reference>
<dbReference type="Proteomes" id="UP001164743">
    <property type="component" value="Chromosome 10A"/>
</dbReference>
<evidence type="ECO:0000313" key="1">
    <source>
        <dbReference type="EMBL" id="WAQ88698.1"/>
    </source>
</evidence>
<evidence type="ECO:0000313" key="2">
    <source>
        <dbReference type="Proteomes" id="UP001164743"/>
    </source>
</evidence>
<gene>
    <name evidence="1" type="ORF">PtA15_10A117</name>
</gene>
<proteinExistence type="predicted"/>